<dbReference type="GO" id="GO:0020037">
    <property type="term" value="F:heme binding"/>
    <property type="evidence" value="ECO:0007669"/>
    <property type="project" value="InterPro"/>
</dbReference>
<evidence type="ECO:0000313" key="7">
    <source>
        <dbReference type="Proteomes" id="UP001163687"/>
    </source>
</evidence>
<comment type="subcellular location">
    <subcellularLocation>
        <location evidence="1">Membrane</location>
    </subcellularLocation>
</comment>
<keyword evidence="7" id="KW-1185">Reference proteome</keyword>
<dbReference type="InterPro" id="IPR012340">
    <property type="entry name" value="NA-bd_OB-fold"/>
</dbReference>
<feature type="region of interest" description="Disordered" evidence="5">
    <location>
        <begin position="126"/>
        <end position="151"/>
    </location>
</feature>
<evidence type="ECO:0000256" key="3">
    <source>
        <dbReference type="ARBA" id="ARBA00022748"/>
    </source>
</evidence>
<dbReference type="Gene3D" id="2.40.50.140">
    <property type="entry name" value="Nucleic acid-binding proteins"/>
    <property type="match status" value="1"/>
</dbReference>
<dbReference type="Pfam" id="PF03100">
    <property type="entry name" value="CcmE"/>
    <property type="match status" value="1"/>
</dbReference>
<keyword evidence="2" id="KW-0479">Metal-binding</keyword>
<evidence type="ECO:0000256" key="5">
    <source>
        <dbReference type="SAM" id="MobiDB-lite"/>
    </source>
</evidence>
<evidence type="ECO:0000256" key="4">
    <source>
        <dbReference type="ARBA" id="ARBA00023136"/>
    </source>
</evidence>
<dbReference type="InterPro" id="IPR004329">
    <property type="entry name" value="CcmE"/>
</dbReference>
<dbReference type="EMBL" id="AP025628">
    <property type="protein sequence ID" value="BDG61133.1"/>
    <property type="molecule type" value="Genomic_DNA"/>
</dbReference>
<dbReference type="KEGG" id="cmic:caldi_22230"/>
<sequence>MRRARLRIGLALGVVVAATAYLMVTGLRQSTSYYMTVDELVRARTRYTGRSVRVMGKIVGETVEVKNLGTRLEFEVAGDSGARLPVVYEGIKPDNMNDGWEAIVEGRLSPDGRVVASKVMIKCPSRYEGEPAPPGYRPPGGTAEAAGKGTS</sequence>
<dbReference type="InterPro" id="IPR036127">
    <property type="entry name" value="CcmE-like_sf"/>
</dbReference>
<evidence type="ECO:0000256" key="1">
    <source>
        <dbReference type="ARBA" id="ARBA00004370"/>
    </source>
</evidence>
<dbReference type="AlphaFoldDB" id="A0AA35CMJ3"/>
<organism evidence="6 7">
    <name type="scientific">Caldinitratiruptor microaerophilus</name>
    <dbReference type="NCBI Taxonomy" id="671077"/>
    <lineage>
        <taxon>Bacteria</taxon>
        <taxon>Bacillati</taxon>
        <taxon>Bacillota</taxon>
        <taxon>Clostridia</taxon>
        <taxon>Eubacteriales</taxon>
        <taxon>Symbiobacteriaceae</taxon>
        <taxon>Caldinitratiruptor</taxon>
    </lineage>
</organism>
<dbReference type="GO" id="GO:0017003">
    <property type="term" value="P:protein-heme linkage"/>
    <property type="evidence" value="ECO:0007669"/>
    <property type="project" value="InterPro"/>
</dbReference>
<keyword evidence="2" id="KW-0408">Iron</keyword>
<accession>A0AA35CMJ3</accession>
<proteinExistence type="predicted"/>
<name>A0AA35CMJ3_9FIRM</name>
<dbReference type="GO" id="GO:0005886">
    <property type="term" value="C:plasma membrane"/>
    <property type="evidence" value="ECO:0007669"/>
    <property type="project" value="InterPro"/>
</dbReference>
<reference evidence="6" key="1">
    <citation type="submission" date="2022-03" db="EMBL/GenBank/DDBJ databases">
        <title>Complete genome sequence of Caldinitratiruptor microaerophilus.</title>
        <authorList>
            <person name="Mukaiyama R."/>
            <person name="Nishiyama T."/>
            <person name="Ueda K."/>
        </authorList>
    </citation>
    <scope>NUCLEOTIDE SEQUENCE</scope>
    <source>
        <strain evidence="6">JCM 16183</strain>
    </source>
</reference>
<gene>
    <name evidence="6" type="primary">ccmE</name>
    <name evidence="6" type="ORF">caldi_22230</name>
</gene>
<dbReference type="GO" id="GO:0017004">
    <property type="term" value="P:cytochrome complex assembly"/>
    <property type="evidence" value="ECO:0007669"/>
    <property type="project" value="UniProtKB-KW"/>
</dbReference>
<keyword evidence="3" id="KW-0201">Cytochrome c-type biogenesis</keyword>
<dbReference type="SUPFAM" id="SSF82093">
    <property type="entry name" value="Heme chaperone CcmE"/>
    <property type="match status" value="1"/>
</dbReference>
<keyword evidence="2" id="KW-0349">Heme</keyword>
<dbReference type="RefSeq" id="WP_264841810.1">
    <property type="nucleotide sequence ID" value="NZ_AP025628.1"/>
</dbReference>
<evidence type="ECO:0000313" key="6">
    <source>
        <dbReference type="EMBL" id="BDG61133.1"/>
    </source>
</evidence>
<evidence type="ECO:0000256" key="2">
    <source>
        <dbReference type="ARBA" id="ARBA00022617"/>
    </source>
</evidence>
<protein>
    <submittedName>
        <fullName evidence="6">Cytochrome C biogenesis protein CcmE</fullName>
    </submittedName>
</protein>
<keyword evidence="4" id="KW-0472">Membrane</keyword>
<dbReference type="Proteomes" id="UP001163687">
    <property type="component" value="Chromosome"/>
</dbReference>